<dbReference type="InterPro" id="IPR036691">
    <property type="entry name" value="Endo/exonu/phosph_ase_sf"/>
</dbReference>
<accession>A0AAW2VZT7</accession>
<dbReference type="PANTHER" id="PTHR33710">
    <property type="entry name" value="BNAC02G09200D PROTEIN"/>
    <property type="match status" value="1"/>
</dbReference>
<proteinExistence type="predicted"/>
<protein>
    <recommendedName>
        <fullName evidence="2">Endonuclease/exonuclease/phosphatase domain-containing protein</fullName>
    </recommendedName>
</protein>
<reference evidence="1" key="2">
    <citation type="journal article" date="2024" name="Plant">
        <title>Genomic evolution and insights into agronomic trait innovations of Sesamum species.</title>
        <authorList>
            <person name="Miao H."/>
            <person name="Wang L."/>
            <person name="Qu L."/>
            <person name="Liu H."/>
            <person name="Sun Y."/>
            <person name="Le M."/>
            <person name="Wang Q."/>
            <person name="Wei S."/>
            <person name="Zheng Y."/>
            <person name="Lin W."/>
            <person name="Duan Y."/>
            <person name="Cao H."/>
            <person name="Xiong S."/>
            <person name="Wang X."/>
            <person name="Wei L."/>
            <person name="Li C."/>
            <person name="Ma Q."/>
            <person name="Ju M."/>
            <person name="Zhao R."/>
            <person name="Li G."/>
            <person name="Mu C."/>
            <person name="Tian Q."/>
            <person name="Mei H."/>
            <person name="Zhang T."/>
            <person name="Gao T."/>
            <person name="Zhang H."/>
        </authorList>
    </citation>
    <scope>NUCLEOTIDE SEQUENCE</scope>
    <source>
        <strain evidence="1">G02</strain>
    </source>
</reference>
<sequence length="208" mass="23382">MTFVYGVNDVGGRRILWHNLSRISLTVGETPWLVGGDFNTVIDASEICGQSGDFRGAAEDSQACLYDTGLITLPMQGEWFTWHNCSRDARSLWERLDRILVNDNWLGAWPDSFYSSLTARTSDHSPLVLRGHAPPRAVSMFRFDNYITLSSDFTPSVQGVWRNRIVGTAMFSVTRKLKTLKPIFRAQRQCKGDLSNNVKLAATFLDTA</sequence>
<evidence type="ECO:0008006" key="2">
    <source>
        <dbReference type="Google" id="ProtNLM"/>
    </source>
</evidence>
<dbReference type="SUPFAM" id="SSF56219">
    <property type="entry name" value="DNase I-like"/>
    <property type="match status" value="1"/>
</dbReference>
<dbReference type="PANTHER" id="PTHR33710:SF64">
    <property type="entry name" value="ENDONUCLEASE_EXONUCLEASE_PHOSPHATASE DOMAIN-CONTAINING PROTEIN"/>
    <property type="match status" value="1"/>
</dbReference>
<dbReference type="Gene3D" id="3.60.10.10">
    <property type="entry name" value="Endonuclease/exonuclease/phosphatase"/>
    <property type="match status" value="1"/>
</dbReference>
<dbReference type="EMBL" id="JACGWJ010000002">
    <property type="protein sequence ID" value="KAL0435130.1"/>
    <property type="molecule type" value="Genomic_DNA"/>
</dbReference>
<dbReference type="AlphaFoldDB" id="A0AAW2VZT7"/>
<organism evidence="1">
    <name type="scientific">Sesamum radiatum</name>
    <name type="common">Black benniseed</name>
    <dbReference type="NCBI Taxonomy" id="300843"/>
    <lineage>
        <taxon>Eukaryota</taxon>
        <taxon>Viridiplantae</taxon>
        <taxon>Streptophyta</taxon>
        <taxon>Embryophyta</taxon>
        <taxon>Tracheophyta</taxon>
        <taxon>Spermatophyta</taxon>
        <taxon>Magnoliopsida</taxon>
        <taxon>eudicotyledons</taxon>
        <taxon>Gunneridae</taxon>
        <taxon>Pentapetalae</taxon>
        <taxon>asterids</taxon>
        <taxon>lamiids</taxon>
        <taxon>Lamiales</taxon>
        <taxon>Pedaliaceae</taxon>
        <taxon>Sesamum</taxon>
    </lineage>
</organism>
<evidence type="ECO:0000313" key="1">
    <source>
        <dbReference type="EMBL" id="KAL0435130.1"/>
    </source>
</evidence>
<reference evidence="1" key="1">
    <citation type="submission" date="2020-06" db="EMBL/GenBank/DDBJ databases">
        <authorList>
            <person name="Li T."/>
            <person name="Hu X."/>
            <person name="Zhang T."/>
            <person name="Song X."/>
            <person name="Zhang H."/>
            <person name="Dai N."/>
            <person name="Sheng W."/>
            <person name="Hou X."/>
            <person name="Wei L."/>
        </authorList>
    </citation>
    <scope>NUCLEOTIDE SEQUENCE</scope>
    <source>
        <strain evidence="1">G02</strain>
        <tissue evidence="1">Leaf</tissue>
    </source>
</reference>
<comment type="caution">
    <text evidence="1">The sequence shown here is derived from an EMBL/GenBank/DDBJ whole genome shotgun (WGS) entry which is preliminary data.</text>
</comment>
<name>A0AAW2VZT7_SESRA</name>
<gene>
    <name evidence="1" type="ORF">Sradi_0220900</name>
</gene>